<reference evidence="2" key="2">
    <citation type="journal article" date="2023" name="IMA Fungus">
        <title>Comparative genomic study of the Penicillium genus elucidates a diverse pangenome and 15 lateral gene transfer events.</title>
        <authorList>
            <person name="Petersen C."/>
            <person name="Sorensen T."/>
            <person name="Nielsen M.R."/>
            <person name="Sondergaard T.E."/>
            <person name="Sorensen J.L."/>
            <person name="Fitzpatrick D.A."/>
            <person name="Frisvad J.C."/>
            <person name="Nielsen K.L."/>
        </authorList>
    </citation>
    <scope>NUCLEOTIDE SEQUENCE</scope>
    <source>
        <strain evidence="2">IBT 19713</strain>
    </source>
</reference>
<evidence type="ECO:0000256" key="1">
    <source>
        <dbReference type="SAM" id="MobiDB-lite"/>
    </source>
</evidence>
<proteinExistence type="predicted"/>
<dbReference type="RefSeq" id="XP_058326747.1">
    <property type="nucleotide sequence ID" value="XM_058478417.1"/>
</dbReference>
<dbReference type="Proteomes" id="UP001150941">
    <property type="component" value="Unassembled WGS sequence"/>
</dbReference>
<evidence type="ECO:0000313" key="3">
    <source>
        <dbReference type="Proteomes" id="UP001150941"/>
    </source>
</evidence>
<reference evidence="2" key="1">
    <citation type="submission" date="2022-11" db="EMBL/GenBank/DDBJ databases">
        <authorList>
            <person name="Petersen C."/>
        </authorList>
    </citation>
    <scope>NUCLEOTIDE SEQUENCE</scope>
    <source>
        <strain evidence="2">IBT 19713</strain>
    </source>
</reference>
<protein>
    <submittedName>
        <fullName evidence="2">Uncharacterized protein</fullName>
    </submittedName>
</protein>
<name>A0A9W9TEJ6_9EURO</name>
<evidence type="ECO:0000313" key="2">
    <source>
        <dbReference type="EMBL" id="KAJ5219917.1"/>
    </source>
</evidence>
<dbReference type="AlphaFoldDB" id="A0A9W9TEJ6"/>
<gene>
    <name evidence="2" type="ORF">N7468_009121</name>
</gene>
<feature type="region of interest" description="Disordered" evidence="1">
    <location>
        <begin position="172"/>
        <end position="200"/>
    </location>
</feature>
<dbReference type="EMBL" id="JAPQKS010000007">
    <property type="protein sequence ID" value="KAJ5219917.1"/>
    <property type="molecule type" value="Genomic_DNA"/>
</dbReference>
<comment type="caution">
    <text evidence="2">The sequence shown here is derived from an EMBL/GenBank/DDBJ whole genome shotgun (WGS) entry which is preliminary data.</text>
</comment>
<dbReference type="GeneID" id="83205720"/>
<sequence>MATKHRMVPGQVSVPAGRPRVEANLSLSGSHISIQAISIVLSIAIRALQRIPSFSRADCRYATHPHMGCSNQWLPGAYNMRHSPGVWPGSHPKVISWEPRHLTTSTVHTTTSTSPSLTIAVPLSVGRATTSTTFAISASSLAAFFQAVQLLVVPRALLHSGSDIAPVTVSSLSTPSSSSANSTSSTFISSSNTATSGSSF</sequence>
<keyword evidence="3" id="KW-1185">Reference proteome</keyword>
<accession>A0A9W9TEJ6</accession>
<organism evidence="2 3">
    <name type="scientific">Penicillium chermesinum</name>
    <dbReference type="NCBI Taxonomy" id="63820"/>
    <lineage>
        <taxon>Eukaryota</taxon>
        <taxon>Fungi</taxon>
        <taxon>Dikarya</taxon>
        <taxon>Ascomycota</taxon>
        <taxon>Pezizomycotina</taxon>
        <taxon>Eurotiomycetes</taxon>
        <taxon>Eurotiomycetidae</taxon>
        <taxon>Eurotiales</taxon>
        <taxon>Aspergillaceae</taxon>
        <taxon>Penicillium</taxon>
    </lineage>
</organism>